<feature type="chain" id="PRO_5039060868" evidence="4">
    <location>
        <begin position="23"/>
        <end position="373"/>
    </location>
</feature>
<dbReference type="Proteomes" id="UP000828236">
    <property type="component" value="Unassembled WGS sequence"/>
</dbReference>
<dbReference type="GO" id="GO:0033897">
    <property type="term" value="F:ribonuclease T2 activity"/>
    <property type="evidence" value="ECO:0007669"/>
    <property type="project" value="InterPro"/>
</dbReference>
<dbReference type="CDD" id="cd00374">
    <property type="entry name" value="RNase_T2"/>
    <property type="match status" value="1"/>
</dbReference>
<name>A0A9D4SF24_DERFA</name>
<keyword evidence="4" id="KW-0732">Signal</keyword>
<comment type="similarity">
    <text evidence="1 2">Belongs to the RNase T2 family.</text>
</comment>
<dbReference type="GO" id="GO:0006401">
    <property type="term" value="P:RNA catabolic process"/>
    <property type="evidence" value="ECO:0007669"/>
    <property type="project" value="TreeGrafter"/>
</dbReference>
<feature type="region of interest" description="Disordered" evidence="3">
    <location>
        <begin position="309"/>
        <end position="337"/>
    </location>
</feature>
<gene>
    <name evidence="5" type="ORF">HUG17_3700</name>
</gene>
<evidence type="ECO:0000256" key="2">
    <source>
        <dbReference type="RuleBase" id="RU004328"/>
    </source>
</evidence>
<evidence type="ECO:0000256" key="4">
    <source>
        <dbReference type="SAM" id="SignalP"/>
    </source>
</evidence>
<feature type="signal peptide" evidence="4">
    <location>
        <begin position="1"/>
        <end position="22"/>
    </location>
</feature>
<organism evidence="5">
    <name type="scientific">Dermatophagoides farinae</name>
    <name type="common">American house dust mite</name>
    <dbReference type="NCBI Taxonomy" id="6954"/>
    <lineage>
        <taxon>Eukaryota</taxon>
        <taxon>Metazoa</taxon>
        <taxon>Ecdysozoa</taxon>
        <taxon>Arthropoda</taxon>
        <taxon>Chelicerata</taxon>
        <taxon>Arachnida</taxon>
        <taxon>Acari</taxon>
        <taxon>Acariformes</taxon>
        <taxon>Sarcoptiformes</taxon>
        <taxon>Astigmata</taxon>
        <taxon>Psoroptidia</taxon>
        <taxon>Analgoidea</taxon>
        <taxon>Pyroglyphidae</taxon>
        <taxon>Dermatophagoidinae</taxon>
        <taxon>Dermatophagoides</taxon>
    </lineage>
</organism>
<accession>A0A9D4SF24</accession>
<dbReference type="PROSITE" id="PS00530">
    <property type="entry name" value="RNASE_T2_1"/>
    <property type="match status" value="1"/>
</dbReference>
<evidence type="ECO:0000256" key="1">
    <source>
        <dbReference type="ARBA" id="ARBA00007469"/>
    </source>
</evidence>
<evidence type="ECO:0000256" key="3">
    <source>
        <dbReference type="SAM" id="MobiDB-lite"/>
    </source>
</evidence>
<dbReference type="PROSITE" id="PS00531">
    <property type="entry name" value="RNASE_T2_2"/>
    <property type="match status" value="1"/>
</dbReference>
<dbReference type="InterPro" id="IPR036430">
    <property type="entry name" value="RNase_T2-like_sf"/>
</dbReference>
<dbReference type="EMBL" id="SDOV01000007">
    <property type="protein sequence ID" value="KAH7639667.1"/>
    <property type="molecule type" value="Genomic_DNA"/>
</dbReference>
<dbReference type="InterPro" id="IPR001568">
    <property type="entry name" value="RNase_T2-like"/>
</dbReference>
<comment type="caution">
    <text evidence="5">The sequence shown here is derived from an EMBL/GenBank/DDBJ whole genome shotgun (WGS) entry which is preliminary data.</text>
</comment>
<reference evidence="5" key="1">
    <citation type="submission" date="2020-06" db="EMBL/GenBank/DDBJ databases">
        <authorList>
            <person name="Ji K."/>
            <person name="Li J."/>
        </authorList>
    </citation>
    <scope>NUCLEOTIDE SEQUENCE</scope>
    <source>
        <strain evidence="5">JKM2019</strain>
        <tissue evidence="5">Whole body</tissue>
    </source>
</reference>
<evidence type="ECO:0000313" key="5">
    <source>
        <dbReference type="EMBL" id="KAH7639667.1"/>
    </source>
</evidence>
<dbReference type="Gene3D" id="3.90.730.10">
    <property type="entry name" value="Ribonuclease T2-like"/>
    <property type="match status" value="1"/>
</dbReference>
<sequence>MMNSTLPLIAIIIVGTLCIVSAQQQQQQQQQQQNAWAQGSQDLIRSFSTHNSNNNNQNSNQRRKNQRPLNVDDQNDRFGGSGRNRHGSSSSSSSSDTDATCNLNYQFDYFVLAIQWPSSFCLEKQRCNHTIAQQHKWLIHGLWPNQYPQQAIGRRNRRSVTLIDDQKQQKRQQQSKKYGSGSNNPNSAAATAEYCCGPKYDQSIMHQGNLYNELLEKWPTLHPGNYHHGFWKHEWEKHGTCARNVRPLKNQRKYFETILGLYNRFNLSTTSFQNGQHYDKGDVHRNLRKNIGDYKIRLECSLVDDYFSRQKRQQQQQNRNRNQNRERNQSNNNGDGSQISVFSEIHICLNKTLHPIDCIRRDDYQCRNRILFP</sequence>
<reference evidence="5" key="2">
    <citation type="journal article" date="2021" name="World Allergy Organ. J.">
        <title>Chromosome-level assembly of Dermatophagoides farinae genome and transcriptome reveals two novel allergens Der f 37 and Der f 39.</title>
        <authorList>
            <person name="Chen J."/>
            <person name="Cai Z."/>
            <person name="Fan D."/>
            <person name="Hu J."/>
            <person name="Hou Y."/>
            <person name="He Y."/>
            <person name="Zhang Z."/>
            <person name="Zhao Z."/>
            <person name="Gao P."/>
            <person name="Hu W."/>
            <person name="Sun J."/>
            <person name="Li J."/>
            <person name="Ji K."/>
        </authorList>
    </citation>
    <scope>NUCLEOTIDE SEQUENCE</scope>
    <source>
        <strain evidence="5">JKM2019</strain>
    </source>
</reference>
<dbReference type="AlphaFoldDB" id="A0A9D4SF24"/>
<feature type="region of interest" description="Disordered" evidence="3">
    <location>
        <begin position="46"/>
        <end position="97"/>
    </location>
</feature>
<dbReference type="InterPro" id="IPR018188">
    <property type="entry name" value="RNase_T2_His_AS_1"/>
</dbReference>
<dbReference type="PANTHER" id="PTHR11240">
    <property type="entry name" value="RIBONUCLEASE T2"/>
    <property type="match status" value="1"/>
</dbReference>
<feature type="region of interest" description="Disordered" evidence="3">
    <location>
        <begin position="161"/>
        <end position="187"/>
    </location>
</feature>
<dbReference type="PANTHER" id="PTHR11240:SF22">
    <property type="entry name" value="RIBONUCLEASE T2"/>
    <property type="match status" value="1"/>
</dbReference>
<dbReference type="SUPFAM" id="SSF55895">
    <property type="entry name" value="Ribonuclease Rh-like"/>
    <property type="match status" value="1"/>
</dbReference>
<dbReference type="GO" id="GO:0003723">
    <property type="term" value="F:RNA binding"/>
    <property type="evidence" value="ECO:0007669"/>
    <property type="project" value="InterPro"/>
</dbReference>
<protein>
    <submittedName>
        <fullName evidence="5">Ribonuclease t2-like protein</fullName>
    </submittedName>
</protein>
<dbReference type="Pfam" id="PF00445">
    <property type="entry name" value="Ribonuclease_T2"/>
    <property type="match status" value="1"/>
</dbReference>
<feature type="compositionally biased region" description="Low complexity" evidence="3">
    <location>
        <begin position="51"/>
        <end position="60"/>
    </location>
</feature>
<dbReference type="GO" id="GO:0005576">
    <property type="term" value="C:extracellular region"/>
    <property type="evidence" value="ECO:0007669"/>
    <property type="project" value="TreeGrafter"/>
</dbReference>
<dbReference type="OrthoDB" id="435754at2759"/>
<proteinExistence type="inferred from homology"/>
<dbReference type="InterPro" id="IPR033130">
    <property type="entry name" value="RNase_T2_His_AS_2"/>
</dbReference>